<keyword evidence="5" id="KW-1185">Reference proteome</keyword>
<dbReference type="SMART" id="SM00530">
    <property type="entry name" value="HTH_XRE"/>
    <property type="match status" value="1"/>
</dbReference>
<feature type="transmembrane region" description="Helical" evidence="2">
    <location>
        <begin position="144"/>
        <end position="161"/>
    </location>
</feature>
<evidence type="ECO:0000259" key="3">
    <source>
        <dbReference type="PROSITE" id="PS50943"/>
    </source>
</evidence>
<feature type="domain" description="HTH cro/C1-type" evidence="3">
    <location>
        <begin position="7"/>
        <end position="61"/>
    </location>
</feature>
<protein>
    <submittedName>
        <fullName evidence="4">Helix-turn-helix domain-containing protein</fullName>
    </submittedName>
</protein>
<keyword evidence="2" id="KW-0472">Membrane</keyword>
<evidence type="ECO:0000313" key="5">
    <source>
        <dbReference type="Proteomes" id="UP001597189"/>
    </source>
</evidence>
<organism evidence="4 5">
    <name type="scientific">Levilactobacillus lanxiensis</name>
    <dbReference type="NCBI Taxonomy" id="2799568"/>
    <lineage>
        <taxon>Bacteria</taxon>
        <taxon>Bacillati</taxon>
        <taxon>Bacillota</taxon>
        <taxon>Bacilli</taxon>
        <taxon>Lactobacillales</taxon>
        <taxon>Lactobacillaceae</taxon>
        <taxon>Levilactobacillus</taxon>
    </lineage>
</organism>
<dbReference type="InterPro" id="IPR001387">
    <property type="entry name" value="Cro/C1-type_HTH"/>
</dbReference>
<dbReference type="Pfam" id="PF01381">
    <property type="entry name" value="HTH_3"/>
    <property type="match status" value="1"/>
</dbReference>
<dbReference type="RefSeq" id="WP_203642786.1">
    <property type="nucleotide sequence ID" value="NZ_BOLN01000001.1"/>
</dbReference>
<dbReference type="PROSITE" id="PS50943">
    <property type="entry name" value="HTH_CROC1"/>
    <property type="match status" value="1"/>
</dbReference>
<feature type="transmembrane region" description="Helical" evidence="2">
    <location>
        <begin position="86"/>
        <end position="108"/>
    </location>
</feature>
<sequence length="188" mass="20916">MKIREALKQQREQRHWSQQELADQLQISRQSISKWERGAALPSFANVVAISDLFHLSIDQLIRGDAELMTKLTVKKEEDIGPVGRIIYGGLFWGAIGFLITWALGIGYEDAEELVQLPLVIVFVSLLLTIYANQKQHRVPLSRAVIWLSIGLIALMVLPMISMDVSAAMAAIPGNVRAGWNAGQRGGW</sequence>
<dbReference type="Proteomes" id="UP001597189">
    <property type="component" value="Unassembled WGS sequence"/>
</dbReference>
<name>A0ABW4D0H6_9LACO</name>
<dbReference type="Gene3D" id="1.10.260.40">
    <property type="entry name" value="lambda repressor-like DNA-binding domains"/>
    <property type="match status" value="1"/>
</dbReference>
<gene>
    <name evidence="4" type="ORF">ACFQ44_00055</name>
</gene>
<dbReference type="CDD" id="cd00093">
    <property type="entry name" value="HTH_XRE"/>
    <property type="match status" value="1"/>
</dbReference>
<reference evidence="5" key="1">
    <citation type="journal article" date="2019" name="Int. J. Syst. Evol. Microbiol.">
        <title>The Global Catalogue of Microorganisms (GCM) 10K type strain sequencing project: providing services to taxonomists for standard genome sequencing and annotation.</title>
        <authorList>
            <consortium name="The Broad Institute Genomics Platform"/>
            <consortium name="The Broad Institute Genome Sequencing Center for Infectious Disease"/>
            <person name="Wu L."/>
            <person name="Ma J."/>
        </authorList>
    </citation>
    <scope>NUCLEOTIDE SEQUENCE [LARGE SCALE GENOMIC DNA]</scope>
    <source>
        <strain evidence="5">CCM 8979</strain>
    </source>
</reference>
<keyword evidence="1" id="KW-0238">DNA-binding</keyword>
<keyword evidence="2" id="KW-1133">Transmembrane helix</keyword>
<dbReference type="InterPro" id="IPR010982">
    <property type="entry name" value="Lambda_DNA-bd_dom_sf"/>
</dbReference>
<dbReference type="SUPFAM" id="SSF47413">
    <property type="entry name" value="lambda repressor-like DNA-binding domains"/>
    <property type="match status" value="1"/>
</dbReference>
<evidence type="ECO:0000256" key="2">
    <source>
        <dbReference type="SAM" id="Phobius"/>
    </source>
</evidence>
<comment type="caution">
    <text evidence="4">The sequence shown here is derived from an EMBL/GenBank/DDBJ whole genome shotgun (WGS) entry which is preliminary data.</text>
</comment>
<feature type="transmembrane region" description="Helical" evidence="2">
    <location>
        <begin position="114"/>
        <end position="132"/>
    </location>
</feature>
<evidence type="ECO:0000256" key="1">
    <source>
        <dbReference type="ARBA" id="ARBA00023125"/>
    </source>
</evidence>
<evidence type="ECO:0000313" key="4">
    <source>
        <dbReference type="EMBL" id="MFD1454066.1"/>
    </source>
</evidence>
<proteinExistence type="predicted"/>
<dbReference type="EMBL" id="JBHTOD010000001">
    <property type="protein sequence ID" value="MFD1454066.1"/>
    <property type="molecule type" value="Genomic_DNA"/>
</dbReference>
<dbReference type="PANTHER" id="PTHR46558:SF15">
    <property type="entry name" value="HELIX-TURN-HELIX DOMAIN PROTEIN"/>
    <property type="match status" value="1"/>
</dbReference>
<dbReference type="PANTHER" id="PTHR46558">
    <property type="entry name" value="TRACRIPTIONAL REGULATORY PROTEIN-RELATED-RELATED"/>
    <property type="match status" value="1"/>
</dbReference>
<keyword evidence="2" id="KW-0812">Transmembrane</keyword>
<accession>A0ABW4D0H6</accession>